<keyword evidence="6" id="KW-1185">Reference proteome</keyword>
<evidence type="ECO:0000256" key="4">
    <source>
        <dbReference type="RuleBase" id="RU000363"/>
    </source>
</evidence>
<reference evidence="5" key="1">
    <citation type="journal article" date="2020" name="Stud. Mycol.">
        <title>101 Dothideomycetes genomes: a test case for predicting lifestyles and emergence of pathogens.</title>
        <authorList>
            <person name="Haridas S."/>
            <person name="Albert R."/>
            <person name="Binder M."/>
            <person name="Bloem J."/>
            <person name="Labutti K."/>
            <person name="Salamov A."/>
            <person name="Andreopoulos B."/>
            <person name="Baker S."/>
            <person name="Barry K."/>
            <person name="Bills G."/>
            <person name="Bluhm B."/>
            <person name="Cannon C."/>
            <person name="Castanera R."/>
            <person name="Culley D."/>
            <person name="Daum C."/>
            <person name="Ezra D."/>
            <person name="Gonzalez J."/>
            <person name="Henrissat B."/>
            <person name="Kuo A."/>
            <person name="Liang C."/>
            <person name="Lipzen A."/>
            <person name="Lutzoni F."/>
            <person name="Magnuson J."/>
            <person name="Mondo S."/>
            <person name="Nolan M."/>
            <person name="Ohm R."/>
            <person name="Pangilinan J."/>
            <person name="Park H.-J."/>
            <person name="Ramirez L."/>
            <person name="Alfaro M."/>
            <person name="Sun H."/>
            <person name="Tritt A."/>
            <person name="Yoshinaga Y."/>
            <person name="Zwiers L.-H."/>
            <person name="Turgeon B."/>
            <person name="Goodwin S."/>
            <person name="Spatafora J."/>
            <person name="Crous P."/>
            <person name="Grigoriev I."/>
        </authorList>
    </citation>
    <scope>NUCLEOTIDE SEQUENCE</scope>
    <source>
        <strain evidence="5">Tuck. ex Michener</strain>
    </source>
</reference>
<accession>A0A6A6H3D6</accession>
<evidence type="ECO:0000313" key="5">
    <source>
        <dbReference type="EMBL" id="KAF2232502.1"/>
    </source>
</evidence>
<dbReference type="AlphaFoldDB" id="A0A6A6H3D6"/>
<evidence type="ECO:0000256" key="2">
    <source>
        <dbReference type="ARBA" id="ARBA00022857"/>
    </source>
</evidence>
<dbReference type="SUPFAM" id="SSF51735">
    <property type="entry name" value="NAD(P)-binding Rossmann-fold domains"/>
    <property type="match status" value="1"/>
</dbReference>
<dbReference type="PRINTS" id="PR00081">
    <property type="entry name" value="GDHRDH"/>
</dbReference>
<gene>
    <name evidence="5" type="ORF">EV356DRAFT_488517</name>
</gene>
<keyword evidence="2" id="KW-0521">NADP</keyword>
<keyword evidence="3" id="KW-0560">Oxidoreductase</keyword>
<comment type="similarity">
    <text evidence="1 4">Belongs to the short-chain dehydrogenases/reductases (SDR) family.</text>
</comment>
<dbReference type="PRINTS" id="PR00080">
    <property type="entry name" value="SDRFAMILY"/>
</dbReference>
<dbReference type="PANTHER" id="PTHR43963">
    <property type="entry name" value="CARBONYL REDUCTASE 1-RELATED"/>
    <property type="match status" value="1"/>
</dbReference>
<organism evidence="5 6">
    <name type="scientific">Viridothelium virens</name>
    <name type="common">Speckled blister lichen</name>
    <name type="synonym">Trypethelium virens</name>
    <dbReference type="NCBI Taxonomy" id="1048519"/>
    <lineage>
        <taxon>Eukaryota</taxon>
        <taxon>Fungi</taxon>
        <taxon>Dikarya</taxon>
        <taxon>Ascomycota</taxon>
        <taxon>Pezizomycotina</taxon>
        <taxon>Dothideomycetes</taxon>
        <taxon>Dothideomycetes incertae sedis</taxon>
        <taxon>Trypetheliales</taxon>
        <taxon>Trypetheliaceae</taxon>
        <taxon>Viridothelium</taxon>
    </lineage>
</organism>
<evidence type="ECO:0000256" key="1">
    <source>
        <dbReference type="ARBA" id="ARBA00006484"/>
    </source>
</evidence>
<dbReference type="OrthoDB" id="1933717at2759"/>
<sequence length="293" mass="31474">MSHSCIAAVTGANKGIGLAIVRNLALQYPQSSFNNGPFLIYLTARDKTRGQDALKSIQSDSALKKARALAQDGGLTTVKYQELDIADDQSINSFANFLKKEHPDGIDMLINNAGIAEQGFHPEMVDTTLKINYYGTLHTTLALLPHLRPGGRLVNVSSMAGKLNKYSPTITSRFRAARSVSDITTLMQEFSASVHEGRHTEAGWPSVAYSTSKAGVTGMTRVLAREVSEGKVEGVREGVLVNSCCPGYVKTDMTKGGGAKTPDQGARTPVMLALGELGGKTGEFWEHGEVSQW</sequence>
<evidence type="ECO:0000313" key="6">
    <source>
        <dbReference type="Proteomes" id="UP000800092"/>
    </source>
</evidence>
<name>A0A6A6H3D6_VIRVR</name>
<proteinExistence type="inferred from homology"/>
<dbReference type="Gene3D" id="3.40.50.720">
    <property type="entry name" value="NAD(P)-binding Rossmann-like Domain"/>
    <property type="match status" value="1"/>
</dbReference>
<dbReference type="PANTHER" id="PTHR43963:SF6">
    <property type="entry name" value="CHAIN DEHYDROGENASE FAMILY PROTEIN, PUTATIVE (AFU_ORTHOLOGUE AFUA_3G15350)-RELATED"/>
    <property type="match status" value="1"/>
</dbReference>
<dbReference type="InterPro" id="IPR002347">
    <property type="entry name" value="SDR_fam"/>
</dbReference>
<dbReference type="InterPro" id="IPR036291">
    <property type="entry name" value="NAD(P)-bd_dom_sf"/>
</dbReference>
<dbReference type="Proteomes" id="UP000800092">
    <property type="component" value="Unassembled WGS sequence"/>
</dbReference>
<dbReference type="GO" id="GO:0016491">
    <property type="term" value="F:oxidoreductase activity"/>
    <property type="evidence" value="ECO:0007669"/>
    <property type="project" value="UniProtKB-KW"/>
</dbReference>
<dbReference type="Pfam" id="PF00106">
    <property type="entry name" value="adh_short"/>
    <property type="match status" value="2"/>
</dbReference>
<evidence type="ECO:0000256" key="3">
    <source>
        <dbReference type="ARBA" id="ARBA00023002"/>
    </source>
</evidence>
<dbReference type="EMBL" id="ML991815">
    <property type="protein sequence ID" value="KAF2232502.1"/>
    <property type="molecule type" value="Genomic_DNA"/>
</dbReference>
<protein>
    <submittedName>
        <fullName evidence="5">Carbonyl reductase</fullName>
    </submittedName>
</protein>